<dbReference type="AlphaFoldDB" id="A0A8E2AUW9"/>
<organism evidence="1 2">
    <name type="scientific">Obba rivulosa</name>
    <dbReference type="NCBI Taxonomy" id="1052685"/>
    <lineage>
        <taxon>Eukaryota</taxon>
        <taxon>Fungi</taxon>
        <taxon>Dikarya</taxon>
        <taxon>Basidiomycota</taxon>
        <taxon>Agaricomycotina</taxon>
        <taxon>Agaricomycetes</taxon>
        <taxon>Polyporales</taxon>
        <taxon>Gelatoporiaceae</taxon>
        <taxon>Obba</taxon>
    </lineage>
</organism>
<gene>
    <name evidence="1" type="ORF">OBBRIDRAFT_570998</name>
</gene>
<sequence>MYRIQTQPVLSLISAALWVPLSLSAGNWQPLIWKRPPSIAHRGSTPTSNTSKYTARVLKGIPLAESRVIL</sequence>
<name>A0A8E2AUW9_9APHY</name>
<reference evidence="1 2" key="1">
    <citation type="submission" date="2016-07" db="EMBL/GenBank/DDBJ databases">
        <title>Draft genome of the white-rot fungus Obba rivulosa 3A-2.</title>
        <authorList>
            <consortium name="DOE Joint Genome Institute"/>
            <person name="Miettinen O."/>
            <person name="Riley R."/>
            <person name="Acob R."/>
            <person name="Barry K."/>
            <person name="Cullen D."/>
            <person name="De Vries R."/>
            <person name="Hainaut M."/>
            <person name="Hatakka A."/>
            <person name="Henrissat B."/>
            <person name="Hilden K."/>
            <person name="Kuo R."/>
            <person name="Labutti K."/>
            <person name="Lipzen A."/>
            <person name="Makela M.R."/>
            <person name="Sandor L."/>
            <person name="Spatafora J.W."/>
            <person name="Grigoriev I.V."/>
            <person name="Hibbett D.S."/>
        </authorList>
    </citation>
    <scope>NUCLEOTIDE SEQUENCE [LARGE SCALE GENOMIC DNA]</scope>
    <source>
        <strain evidence="1 2">3A-2</strain>
    </source>
</reference>
<dbReference type="EMBL" id="KV722398">
    <property type="protein sequence ID" value="OCH90773.1"/>
    <property type="molecule type" value="Genomic_DNA"/>
</dbReference>
<dbReference type="Proteomes" id="UP000250043">
    <property type="component" value="Unassembled WGS sequence"/>
</dbReference>
<accession>A0A8E2AUW9</accession>
<evidence type="ECO:0000313" key="2">
    <source>
        <dbReference type="Proteomes" id="UP000250043"/>
    </source>
</evidence>
<keyword evidence="2" id="KW-1185">Reference proteome</keyword>
<evidence type="ECO:0000313" key="1">
    <source>
        <dbReference type="EMBL" id="OCH90773.1"/>
    </source>
</evidence>
<proteinExistence type="predicted"/>
<protein>
    <submittedName>
        <fullName evidence="1">Uncharacterized protein</fullName>
    </submittedName>
</protein>